<accession>A0A373FN01</accession>
<proteinExistence type="predicted"/>
<comment type="caution">
    <text evidence="1">The sequence shown here is derived from an EMBL/GenBank/DDBJ whole genome shotgun (WGS) entry which is preliminary data.</text>
</comment>
<gene>
    <name evidence="1" type="ORF">DZC30_07950</name>
</gene>
<sequence length="676" mass="73052">MPSAPSELTLAATLPVPGFSIQIGPPLVDLLFDQPASTDADLVFGAGFIAPRDDVVLLISLPLPVVAIKFIPPARAELLAELPALAVSTLLLRPSVPLDVVGASLPGVVFSGEIRYYSRTQRPTVGRTSHLWQVAKQTEDGAKQGQQDTAATPAGWKTFWRRTIAAPQGVDHRLPPVLASLPAQHRTGQQQARPFHDLTWFAHQDGTYLELARLSLFQNASRLRDATGFRHQDGDRTKRAGRVSPWQTARQLTQRQGSDFQSASPSAMGWRGRYQDAVPPLPGISIWVIPEPPAPQPCYTPSAHLLFAALAPADSHLLFVCENHIDPLPPDGEPVVVPVRRVYFVINNVTLHRLPDGLPVPVFNLSLSLDAASWTWGFDALLPVAATSLVAPGSNGGPVELVASVNGTPFRVLAESISRERVFGDASIRISGRGRNAVLAAPYAPVMNFQQPQARTARQLMDDVLTLNGIPLGWSVDWGLTDWNVPAGVFTQQGTWMEALVAIASAAGGYLIPHPSDQSIRVRHRYPVAPWEWNTRNGQIQPDFVLPVDAVARESLRWLEKPAYNRVFVSGQDVGVLGQVTRAGTAGDVLAPMVVDPLITEAAAARQRGIAVLADTGQQIEVSLRLPVLAETGIIEPGAFVEYQDGSVTRLGIVRSTQVEAGMPEVWQTLGVQSHA</sequence>
<keyword evidence="2" id="KW-1185">Reference proteome</keyword>
<name>A0A373FN01_COMTE</name>
<dbReference type="EMBL" id="QURR01000008">
    <property type="protein sequence ID" value="RGE45520.1"/>
    <property type="molecule type" value="Genomic_DNA"/>
</dbReference>
<dbReference type="AlphaFoldDB" id="A0A373FN01"/>
<dbReference type="OrthoDB" id="8609885at2"/>
<evidence type="ECO:0000313" key="2">
    <source>
        <dbReference type="Proteomes" id="UP000261948"/>
    </source>
</evidence>
<evidence type="ECO:0000313" key="1">
    <source>
        <dbReference type="EMBL" id="RGE45520.1"/>
    </source>
</evidence>
<reference evidence="1 2" key="1">
    <citation type="submission" date="2018-08" db="EMBL/GenBank/DDBJ databases">
        <title>Comamonas testosteroni strain SWCO2.</title>
        <authorList>
            <person name="Jiang N."/>
            <person name="Zhang X.Z."/>
        </authorList>
    </citation>
    <scope>NUCLEOTIDE SEQUENCE [LARGE SCALE GENOMIC DNA]</scope>
    <source>
        <strain evidence="1 2">SWCO2</strain>
    </source>
</reference>
<organism evidence="1 2">
    <name type="scientific">Comamonas testosteroni</name>
    <name type="common">Pseudomonas testosteroni</name>
    <dbReference type="NCBI Taxonomy" id="285"/>
    <lineage>
        <taxon>Bacteria</taxon>
        <taxon>Pseudomonadati</taxon>
        <taxon>Pseudomonadota</taxon>
        <taxon>Betaproteobacteria</taxon>
        <taxon>Burkholderiales</taxon>
        <taxon>Comamonadaceae</taxon>
        <taxon>Comamonas</taxon>
    </lineage>
</organism>
<protein>
    <submittedName>
        <fullName evidence="1">Uncharacterized protein</fullName>
    </submittedName>
</protein>
<dbReference type="Proteomes" id="UP000261948">
    <property type="component" value="Unassembled WGS sequence"/>
</dbReference>